<evidence type="ECO:0000313" key="1">
    <source>
        <dbReference type="EMBL" id="KAJ8884914.1"/>
    </source>
</evidence>
<comment type="caution">
    <text evidence="1">The sequence shown here is derived from an EMBL/GenBank/DDBJ whole genome shotgun (WGS) entry which is preliminary data.</text>
</comment>
<keyword evidence="2" id="KW-1185">Reference proteome</keyword>
<dbReference type="Proteomes" id="UP001159363">
    <property type="component" value="Chromosome X"/>
</dbReference>
<evidence type="ECO:0000313" key="2">
    <source>
        <dbReference type="Proteomes" id="UP001159363"/>
    </source>
</evidence>
<organism evidence="1 2">
    <name type="scientific">Dryococelus australis</name>
    <dbReference type="NCBI Taxonomy" id="614101"/>
    <lineage>
        <taxon>Eukaryota</taxon>
        <taxon>Metazoa</taxon>
        <taxon>Ecdysozoa</taxon>
        <taxon>Arthropoda</taxon>
        <taxon>Hexapoda</taxon>
        <taxon>Insecta</taxon>
        <taxon>Pterygota</taxon>
        <taxon>Neoptera</taxon>
        <taxon>Polyneoptera</taxon>
        <taxon>Phasmatodea</taxon>
        <taxon>Verophasmatodea</taxon>
        <taxon>Anareolatae</taxon>
        <taxon>Phasmatidae</taxon>
        <taxon>Eurycanthinae</taxon>
        <taxon>Dryococelus</taxon>
    </lineage>
</organism>
<accession>A0ABQ9HKN3</accession>
<protein>
    <submittedName>
        <fullName evidence="1">Uncharacterized protein</fullName>
    </submittedName>
</protein>
<dbReference type="EMBL" id="JARBHB010000004">
    <property type="protein sequence ID" value="KAJ8884914.1"/>
    <property type="molecule type" value="Genomic_DNA"/>
</dbReference>
<proteinExistence type="predicted"/>
<name>A0ABQ9HKN3_9NEOP</name>
<reference evidence="1 2" key="1">
    <citation type="submission" date="2023-02" db="EMBL/GenBank/DDBJ databases">
        <title>LHISI_Scaffold_Assembly.</title>
        <authorList>
            <person name="Stuart O.P."/>
            <person name="Cleave R."/>
            <person name="Magrath M.J.L."/>
            <person name="Mikheyev A.S."/>
        </authorList>
    </citation>
    <scope>NUCLEOTIDE SEQUENCE [LARGE SCALE GENOMIC DNA]</scope>
    <source>
        <strain evidence="1">Daus_M_001</strain>
        <tissue evidence="1">Leg muscle</tissue>
    </source>
</reference>
<gene>
    <name evidence="1" type="ORF">PR048_011110</name>
</gene>
<sequence>MAENSISLKPPKHLSLLENGMPVMWKLWTQPFEWYTIATNLESKTQAVQVATFMNAIGHDVANIFNAFSLSEARSKNLRSK</sequence>